<dbReference type="EMBL" id="AYSA01000278">
    <property type="protein sequence ID" value="ESZ93930.1"/>
    <property type="molecule type" value="Genomic_DNA"/>
</dbReference>
<dbReference type="HOGENOM" id="CLU_2813878_0_0_1"/>
<gene>
    <name evidence="2" type="ORF">SBOR_5689</name>
</gene>
<organism evidence="2 3">
    <name type="scientific">Sclerotinia borealis (strain F-4128)</name>
    <dbReference type="NCBI Taxonomy" id="1432307"/>
    <lineage>
        <taxon>Eukaryota</taxon>
        <taxon>Fungi</taxon>
        <taxon>Dikarya</taxon>
        <taxon>Ascomycota</taxon>
        <taxon>Pezizomycotina</taxon>
        <taxon>Leotiomycetes</taxon>
        <taxon>Helotiales</taxon>
        <taxon>Sclerotiniaceae</taxon>
        <taxon>Sclerotinia</taxon>
    </lineage>
</organism>
<proteinExistence type="predicted"/>
<sequence>MVTWKTEFEERVEEDNRLALLMNAMAREIAQRQRDGEPELEPGIGGEEDEGDDGDDGDDEGWWEDPF</sequence>
<name>W9CHC3_SCLBF</name>
<protein>
    <submittedName>
        <fullName evidence="2">Uncharacterized protein</fullName>
    </submittedName>
</protein>
<evidence type="ECO:0000313" key="2">
    <source>
        <dbReference type="EMBL" id="ESZ93930.1"/>
    </source>
</evidence>
<feature type="region of interest" description="Disordered" evidence="1">
    <location>
        <begin position="29"/>
        <end position="67"/>
    </location>
</feature>
<keyword evidence="3" id="KW-1185">Reference proteome</keyword>
<reference evidence="2 3" key="1">
    <citation type="journal article" date="2014" name="Genome Announc.">
        <title>Draft genome sequence of Sclerotinia borealis, a psychrophilic plant pathogenic fungus.</title>
        <authorList>
            <person name="Mardanov A.V."/>
            <person name="Beletsky A.V."/>
            <person name="Kadnikov V.V."/>
            <person name="Ignatov A.N."/>
            <person name="Ravin N.V."/>
        </authorList>
    </citation>
    <scope>NUCLEOTIDE SEQUENCE [LARGE SCALE GENOMIC DNA]</scope>
    <source>
        <strain evidence="3">F-4157</strain>
    </source>
</reference>
<accession>W9CHC3</accession>
<comment type="caution">
    <text evidence="2">The sequence shown here is derived from an EMBL/GenBank/DDBJ whole genome shotgun (WGS) entry which is preliminary data.</text>
</comment>
<feature type="compositionally biased region" description="Acidic residues" evidence="1">
    <location>
        <begin position="46"/>
        <end position="67"/>
    </location>
</feature>
<dbReference type="Proteomes" id="UP000019487">
    <property type="component" value="Unassembled WGS sequence"/>
</dbReference>
<evidence type="ECO:0000313" key="3">
    <source>
        <dbReference type="Proteomes" id="UP000019487"/>
    </source>
</evidence>
<evidence type="ECO:0000256" key="1">
    <source>
        <dbReference type="SAM" id="MobiDB-lite"/>
    </source>
</evidence>
<dbReference type="AlphaFoldDB" id="W9CHC3"/>